<accession>A0ABQ2XQE7</accession>
<name>A0ABQ2XQE7_9BURK</name>
<keyword evidence="14" id="KW-0449">Lipoprotein</keyword>
<evidence type="ECO:0000256" key="4">
    <source>
        <dbReference type="ARBA" id="ARBA00022452"/>
    </source>
</evidence>
<dbReference type="PANTHER" id="PTHR33619">
    <property type="entry name" value="POLYSACCHARIDE EXPORT PROTEIN GFCE-RELATED"/>
    <property type="match status" value="1"/>
</dbReference>
<keyword evidence="4" id="KW-1134">Transmembrane beta strand</keyword>
<dbReference type="Pfam" id="PF22461">
    <property type="entry name" value="SLBB_2"/>
    <property type="match status" value="1"/>
</dbReference>
<evidence type="ECO:0000256" key="14">
    <source>
        <dbReference type="ARBA" id="ARBA00023288"/>
    </source>
</evidence>
<dbReference type="InterPro" id="IPR054765">
    <property type="entry name" value="SLBB_dom"/>
</dbReference>
<evidence type="ECO:0000256" key="8">
    <source>
        <dbReference type="ARBA" id="ARBA00023047"/>
    </source>
</evidence>
<dbReference type="Proteomes" id="UP000653343">
    <property type="component" value="Unassembled WGS sequence"/>
</dbReference>
<organism evidence="18 19">
    <name type="scientific">Undibacterium squillarum</name>
    <dbReference type="NCBI Taxonomy" id="1131567"/>
    <lineage>
        <taxon>Bacteria</taxon>
        <taxon>Pseudomonadati</taxon>
        <taxon>Pseudomonadota</taxon>
        <taxon>Betaproteobacteria</taxon>
        <taxon>Burkholderiales</taxon>
        <taxon>Oxalobacteraceae</taxon>
        <taxon>Undibacterium</taxon>
    </lineage>
</organism>
<evidence type="ECO:0000259" key="16">
    <source>
        <dbReference type="Pfam" id="PF10531"/>
    </source>
</evidence>
<evidence type="ECO:0000313" key="19">
    <source>
        <dbReference type="Proteomes" id="UP000653343"/>
    </source>
</evidence>
<dbReference type="Gene3D" id="3.10.560.10">
    <property type="entry name" value="Outer membrane lipoprotein wza domain like"/>
    <property type="match status" value="2"/>
</dbReference>
<comment type="caution">
    <text evidence="18">The sequence shown here is derived from an EMBL/GenBank/DDBJ whole genome shotgun (WGS) entry which is preliminary data.</text>
</comment>
<evidence type="ECO:0000256" key="13">
    <source>
        <dbReference type="ARBA" id="ARBA00023237"/>
    </source>
</evidence>
<evidence type="ECO:0000256" key="11">
    <source>
        <dbReference type="ARBA" id="ARBA00023136"/>
    </source>
</evidence>
<evidence type="ECO:0000259" key="17">
    <source>
        <dbReference type="Pfam" id="PF22461"/>
    </source>
</evidence>
<proteinExistence type="inferred from homology"/>
<reference evidence="19" key="1">
    <citation type="journal article" date="2019" name="Int. J. Syst. Evol. Microbiol.">
        <title>The Global Catalogue of Microorganisms (GCM) 10K type strain sequencing project: providing services to taxonomists for standard genome sequencing and annotation.</title>
        <authorList>
            <consortium name="The Broad Institute Genomics Platform"/>
            <consortium name="The Broad Institute Genome Sequencing Center for Infectious Disease"/>
            <person name="Wu L."/>
            <person name="Ma J."/>
        </authorList>
    </citation>
    <scope>NUCLEOTIDE SEQUENCE [LARGE SCALE GENOMIC DNA]</scope>
    <source>
        <strain evidence="19">KCTC 23917</strain>
    </source>
</reference>
<keyword evidence="6" id="KW-0812">Transmembrane</keyword>
<evidence type="ECO:0000313" key="18">
    <source>
        <dbReference type="EMBL" id="GGX29199.1"/>
    </source>
</evidence>
<dbReference type="Pfam" id="PF10531">
    <property type="entry name" value="SLBB"/>
    <property type="match status" value="1"/>
</dbReference>
<feature type="domain" description="SLBB" evidence="17">
    <location>
        <begin position="188"/>
        <end position="269"/>
    </location>
</feature>
<dbReference type="Gene3D" id="3.30.1950.10">
    <property type="entry name" value="wza like domain"/>
    <property type="match status" value="1"/>
</dbReference>
<keyword evidence="12" id="KW-0564">Palmitate</keyword>
<keyword evidence="3" id="KW-0813">Transport</keyword>
<dbReference type="EMBL" id="BMYU01000001">
    <property type="protein sequence ID" value="GGX29199.1"/>
    <property type="molecule type" value="Genomic_DNA"/>
</dbReference>
<keyword evidence="7" id="KW-0732">Signal</keyword>
<keyword evidence="19" id="KW-1185">Reference proteome</keyword>
<evidence type="ECO:0000256" key="5">
    <source>
        <dbReference type="ARBA" id="ARBA00022597"/>
    </source>
</evidence>
<evidence type="ECO:0000256" key="9">
    <source>
        <dbReference type="ARBA" id="ARBA00023065"/>
    </source>
</evidence>
<evidence type="ECO:0000256" key="10">
    <source>
        <dbReference type="ARBA" id="ARBA00023114"/>
    </source>
</evidence>
<feature type="domain" description="Polysaccharide export protein N-terminal" evidence="15">
    <location>
        <begin position="112"/>
        <end position="180"/>
    </location>
</feature>
<dbReference type="InterPro" id="IPR019554">
    <property type="entry name" value="Soluble_ligand-bd"/>
</dbReference>
<feature type="domain" description="Soluble ligand binding" evidence="16">
    <location>
        <begin position="275"/>
        <end position="324"/>
    </location>
</feature>
<keyword evidence="10" id="KW-0626">Porin</keyword>
<evidence type="ECO:0000256" key="12">
    <source>
        <dbReference type="ARBA" id="ARBA00023139"/>
    </source>
</evidence>
<evidence type="ECO:0000256" key="3">
    <source>
        <dbReference type="ARBA" id="ARBA00022448"/>
    </source>
</evidence>
<evidence type="ECO:0000256" key="2">
    <source>
        <dbReference type="ARBA" id="ARBA00009450"/>
    </source>
</evidence>
<evidence type="ECO:0000256" key="7">
    <source>
        <dbReference type="ARBA" id="ARBA00022729"/>
    </source>
</evidence>
<sequence length="349" mass="38154">MLALRLCGTIKYLFYLPLPSSMNSVLQKSASSWRRFLGLGMAAGAVFGLSGNTYAQESEPLRLKLDYWLTAPVQADFPVVATIPVAVESPMRTALQNLSNEEPSEVSTDLAGEGDQILITVFGQPDLSADVVVGSSGLITLPLIGTLEVKGKSAIEIAQMFARKLEQGQYLLNPKVSARIGQQVSRAFSVMGEVSRPGKFPIQGQISILDAISIAGGLTQRADKQIRILRKHQDAESDGNTETLTLNFDDNKNAERLMQRIRPNDVIIVGQQKSFYVYGEVRKPGMYPVEDDLNVMRVLAIGGGVSERGSSSRIRILRKNDKGEIQEISASIRDVVLPGDVVFVNERIF</sequence>
<dbReference type="PANTHER" id="PTHR33619:SF3">
    <property type="entry name" value="POLYSACCHARIDE EXPORT PROTEIN GFCE-RELATED"/>
    <property type="match status" value="1"/>
</dbReference>
<evidence type="ECO:0008006" key="20">
    <source>
        <dbReference type="Google" id="ProtNLM"/>
    </source>
</evidence>
<evidence type="ECO:0000256" key="6">
    <source>
        <dbReference type="ARBA" id="ARBA00022692"/>
    </source>
</evidence>
<dbReference type="InterPro" id="IPR003715">
    <property type="entry name" value="Poly_export_N"/>
</dbReference>
<dbReference type="Pfam" id="PF02563">
    <property type="entry name" value="Poly_export"/>
    <property type="match status" value="1"/>
</dbReference>
<evidence type="ECO:0000256" key="1">
    <source>
        <dbReference type="ARBA" id="ARBA00004571"/>
    </source>
</evidence>
<keyword evidence="13" id="KW-0998">Cell outer membrane</keyword>
<keyword evidence="8" id="KW-0625">Polysaccharide transport</keyword>
<keyword evidence="11" id="KW-0472">Membrane</keyword>
<dbReference type="InterPro" id="IPR049712">
    <property type="entry name" value="Poly_export"/>
</dbReference>
<comment type="subcellular location">
    <subcellularLocation>
        <location evidence="1">Cell outer membrane</location>
        <topology evidence="1">Multi-pass membrane protein</topology>
    </subcellularLocation>
</comment>
<comment type="similarity">
    <text evidence="2">Belongs to the BexD/CtrA/VexA family.</text>
</comment>
<keyword evidence="9" id="KW-0406">Ion transport</keyword>
<gene>
    <name evidence="18" type="ORF">GCM10010946_02500</name>
</gene>
<evidence type="ECO:0000259" key="15">
    <source>
        <dbReference type="Pfam" id="PF02563"/>
    </source>
</evidence>
<keyword evidence="5" id="KW-0762">Sugar transport</keyword>
<protein>
    <recommendedName>
        <fullName evidence="20">Polysaccharide export outer membrane protein</fullName>
    </recommendedName>
</protein>